<dbReference type="SUPFAM" id="SSF53850">
    <property type="entry name" value="Periplasmic binding protein-like II"/>
    <property type="match status" value="1"/>
</dbReference>
<dbReference type="Gene3D" id="3.40.190.150">
    <property type="entry name" value="Bordetella uptake gene, domain 1"/>
    <property type="match status" value="1"/>
</dbReference>
<gene>
    <name evidence="3" type="ORF">G3I67_00080</name>
</gene>
<dbReference type="PANTHER" id="PTHR42928">
    <property type="entry name" value="TRICARBOXYLATE-BINDING PROTEIN"/>
    <property type="match status" value="1"/>
</dbReference>
<comment type="similarity">
    <text evidence="1">Belongs to the UPF0065 (bug) family.</text>
</comment>
<dbReference type="Pfam" id="PF03401">
    <property type="entry name" value="TctC"/>
    <property type="match status" value="1"/>
</dbReference>
<accession>A0A6B2QY08</accession>
<evidence type="ECO:0000256" key="1">
    <source>
        <dbReference type="ARBA" id="ARBA00006987"/>
    </source>
</evidence>
<dbReference type="InterPro" id="IPR005064">
    <property type="entry name" value="BUG"/>
</dbReference>
<proteinExistence type="inferred from homology"/>
<keyword evidence="2" id="KW-0732">Signal</keyword>
<dbReference type="PIRSF" id="PIRSF017082">
    <property type="entry name" value="YflP"/>
    <property type="match status" value="1"/>
</dbReference>
<evidence type="ECO:0000313" key="3">
    <source>
        <dbReference type="EMBL" id="NDY81617.1"/>
    </source>
</evidence>
<dbReference type="PANTHER" id="PTHR42928:SF5">
    <property type="entry name" value="BLR1237 PROTEIN"/>
    <property type="match status" value="1"/>
</dbReference>
<dbReference type="AlphaFoldDB" id="A0A6B2QY08"/>
<dbReference type="RefSeq" id="WP_163650892.1">
    <property type="nucleotide sequence ID" value="NZ_JAAGRN010000001.1"/>
</dbReference>
<comment type="caution">
    <text evidence="3">The sequence shown here is derived from an EMBL/GenBank/DDBJ whole genome shotgun (WGS) entry which is preliminary data.</text>
</comment>
<dbReference type="EMBL" id="JAAGRN010000001">
    <property type="protein sequence ID" value="NDY81617.1"/>
    <property type="molecule type" value="Genomic_DNA"/>
</dbReference>
<feature type="signal peptide" evidence="2">
    <location>
        <begin position="1"/>
        <end position="44"/>
    </location>
</feature>
<organism evidence="3">
    <name type="scientific">Sheuella amnicola</name>
    <dbReference type="NCBI Taxonomy" id="2707330"/>
    <lineage>
        <taxon>Bacteria</taxon>
        <taxon>Pseudomonadati</taxon>
        <taxon>Pseudomonadota</taxon>
        <taxon>Betaproteobacteria</taxon>
        <taxon>Burkholderiales</taxon>
        <taxon>Alcaligenaceae</taxon>
        <taxon>Sheuella</taxon>
    </lineage>
</organism>
<feature type="chain" id="PRO_5025449630" evidence="2">
    <location>
        <begin position="45"/>
        <end position="342"/>
    </location>
</feature>
<dbReference type="CDD" id="cd13578">
    <property type="entry name" value="PBP2_Bug27"/>
    <property type="match status" value="1"/>
</dbReference>
<protein>
    <submittedName>
        <fullName evidence="3">Tripartite tricarboxylate transporter substrate binding protein</fullName>
    </submittedName>
</protein>
<sequence>MKKSKTLNKRYESIGAAAGHSISRRRAMLACVAALTLCSAPAMAAYPDKPIRIIVPFAAGGITDVMGRTVASKLSAELGQTVIVENKPGASGMIGCALVAKAAPDGYTLLMAGIAPLATNSVMFKSMDYDPVKSFEQISMVAKQPLIVAVNNNVPAKNIAELIAYVKTKPPGEIFYGTSGSSYQLITEAFTGSLGVKMTHVPFKGSSPAIEALMGGQINFMIDPFSTLINQVRGGRVRGLAVTSDKKLDIAPEFDTVSDTAIKGFEASSWQGLLAPAGTPPEIVNKLNQAVVKILQTDEIKQNFAKSGVQPSPSTPAEFRKYIQDENARYRKVALEANIQPE</sequence>
<name>A0A6B2QY08_9BURK</name>
<dbReference type="InterPro" id="IPR042100">
    <property type="entry name" value="Bug_dom1"/>
</dbReference>
<dbReference type="Gene3D" id="3.40.190.10">
    <property type="entry name" value="Periplasmic binding protein-like II"/>
    <property type="match status" value="1"/>
</dbReference>
<evidence type="ECO:0000256" key="2">
    <source>
        <dbReference type="SAM" id="SignalP"/>
    </source>
</evidence>
<reference evidence="3" key="1">
    <citation type="submission" date="2020-02" db="EMBL/GenBank/DDBJ databases">
        <authorList>
            <person name="Chen W.-M."/>
        </authorList>
    </citation>
    <scope>NUCLEOTIDE SEQUENCE</scope>
    <source>
        <strain evidence="3">NBD-18</strain>
    </source>
</reference>